<dbReference type="Pfam" id="PF00135">
    <property type="entry name" value="COesterase"/>
    <property type="match status" value="3"/>
</dbReference>
<dbReference type="RefSeq" id="XP_022300842.1">
    <property type="nucleotide sequence ID" value="XM_022445134.1"/>
</dbReference>
<dbReference type="GeneID" id="111109043"/>
<evidence type="ECO:0000256" key="2">
    <source>
        <dbReference type="ARBA" id="ARBA00022729"/>
    </source>
</evidence>
<keyword evidence="5" id="KW-1185">Reference proteome</keyword>
<accession>A0A8B8BBP3</accession>
<dbReference type="Proteomes" id="UP000694844">
    <property type="component" value="Chromosome 1"/>
</dbReference>
<reference evidence="6" key="2">
    <citation type="submission" date="2025-08" db="UniProtKB">
        <authorList>
            <consortium name="RefSeq"/>
        </authorList>
    </citation>
    <scope>IDENTIFICATION</scope>
    <source>
        <tissue evidence="6">Whole sample</tissue>
    </source>
</reference>
<dbReference type="InterPro" id="IPR002018">
    <property type="entry name" value="CarbesteraseB"/>
</dbReference>
<proteinExistence type="inferred from homology"/>
<dbReference type="InterPro" id="IPR029058">
    <property type="entry name" value="AB_hydrolase_fold"/>
</dbReference>
<dbReference type="KEGG" id="cvn:111109043"/>
<evidence type="ECO:0000313" key="6">
    <source>
        <dbReference type="RefSeq" id="XP_022300842.1"/>
    </source>
</evidence>
<protein>
    <submittedName>
        <fullName evidence="6">Uncharacterized protein LOC111109043 isoform X1</fullName>
    </submittedName>
</protein>
<dbReference type="PANTHER" id="PTHR43903">
    <property type="entry name" value="NEUROLIGIN"/>
    <property type="match status" value="1"/>
</dbReference>
<dbReference type="InterPro" id="IPR019819">
    <property type="entry name" value="Carboxylesterase_B_CS"/>
</dbReference>
<gene>
    <name evidence="6" type="primary">LOC111109043</name>
</gene>
<feature type="domain" description="Carboxylesterase type B" evidence="4">
    <location>
        <begin position="1091"/>
        <end position="1615"/>
    </location>
</feature>
<sequence>MMMVRQMTPFAPPLFGIVFAVTCLSAVHGVLINTPLGPITGVSKGQPAVSIFYNIPFAKPPVGSLRFAKPVPYGSWAGTLNATAPGNQCMQSPESPFVGTSEDCLYLNVYVPDSVNVSTSDRASVMVWIHGGRFTSGNAYYYDAQELARQGGVVVVTIQYRVNIFGFFSLGSSTAEGNYGLWDQILALKWVHQNIDSFGGDFRSVTIFGGSAGGVSVALMSIIPENRGAFQRVIAQSGTMAASWATFNPIKASYDIAELSGCSKTLDPTAFLSCLRNTDAQTLQNSTLQYGIITYNSALFGPVIDGVLIKAPPVDLLKNNASEEYKFFTSLDYMTGTMKSDGNIILASYSDTLQSMLGINLTLGLTPDQLCRVFVPLTSRGNPEVTRKLCEDYSVANDTWEQSRKMVETRTENFFDYGTFVSLRAHAQGNLLTNTYHFVFEVDGKSVMLQQPPPWYVGPGHTDELQYLFPDEPLTGLYKNTSEIMIRYWSNFAKNGDPDHPSLPHWPTYDNADQGFLRIGESIETAMKYKTEQMKYWEEDISKIWNEWHPEVTTPSGQLKGITKYRGNKPGEGPVKVFYNIPYAAPPVGGLRFAKPQPFGKWSGTRDATKPGPECMQLNMTSLRKSEDCLQLNVFVPISGSQSTNKSVMVWIHGGGYELGSGAMYDGSYLANQGDVIVVTVNYRLGVFGFFSLNDSVGKGNYGLWDQILALQWVQQNIAAFGGDPSSVTIFGESAGAFSVSLLSMIPSNSGLFHRVISQSGVAVAPMAFGNSEPATRSVGDIAGCPRNLSSNLFIDCMRKVDANTLHLCQLGYVYRDPATIHQLLEFPPGLDGELFSRTPQYILTHPATPEHEFFSSLDLMSGTVKTEGSLLAGALIAAAVQNKYNLNVSVGIPTGFMCDNFTTTLVADYFRGNTKVAELICEEHTVRNNLTEQGRRLLDISTDFFFVAPSYIQLGSHSLGNVRAKSFQYVLERQMVTPNPYAGYYPSWYSPPGHADDLYYLFISTELFQFTAPVDIEYARVVMSYWTNFAIYGDPNDPSQPFWPTYDLTNQAYLVFGDDVTAKMKYKEQAVKFWAEDIPAITGPDSYPDVVVQTALGNIRGLTRNVPEVPGSRVFVFYAIPFAKPPLGDLRFRKPQPYGNFSETFNATRMGVGCLQPPGYTNIPSKSEDCLQLNIYVPNNISTANLNSVMVWIHGGGYIVGSAVQTDGSILATKGGVIVVTVNYRLGVFGFLSLNDAVSAGNYGIWDQILALKWVKDNIRSFGGNPDSITIFGESAGGFSVSLLSLIPQNQGLFHRVIAQSGTALCDLAFGDSRPGTIEVGKRSQCEHNGDSDAFIRCMRNKPAAELLQNHISYLMRDPLRLALVNNFMPYIDNELFYRTPSASLKNISSNEFKFFSSLDLMAGVVRQEGSLLFEMLSSQIQEKYHFNLSVGIPTEFVCNALIPAYLQSFPIPGNQQLIHSAVCEQYRDTSSEGRQAEKAFDFFADFLFTIPMIETLAAHSTDNVHSRTFQYLLTEEYPYPYYTTPAWYTGPGHEEDVSFIFQYYTPPTHNIKEYLAVSDTMIAYWSNFAKEGDPNSHSLERWPVYNKETRGYIILDTGTKAQLRYANSRVIFWLEKLPEKLNPPTTTAPNKPVVRDSAARIGHGFEKAIFISFLICLKVLMM</sequence>
<reference evidence="5" key="1">
    <citation type="submission" date="2024-06" db="UniProtKB">
        <authorList>
            <consortium name="RefSeq"/>
        </authorList>
    </citation>
    <scope>NUCLEOTIDE SEQUENCE [LARGE SCALE GENOMIC DNA]</scope>
</reference>
<dbReference type="InterPro" id="IPR019826">
    <property type="entry name" value="Carboxylesterase_B_AS"/>
</dbReference>
<keyword evidence="3" id="KW-0378">Hydrolase</keyword>
<evidence type="ECO:0000256" key="1">
    <source>
        <dbReference type="ARBA" id="ARBA00005964"/>
    </source>
</evidence>
<dbReference type="GO" id="GO:0016787">
    <property type="term" value="F:hydrolase activity"/>
    <property type="evidence" value="ECO:0007669"/>
    <property type="project" value="UniProtKB-KW"/>
</dbReference>
<dbReference type="PROSITE" id="PS00941">
    <property type="entry name" value="CARBOXYLESTERASE_B_2"/>
    <property type="match status" value="1"/>
</dbReference>
<organism evidence="5 6">
    <name type="scientific">Crassostrea virginica</name>
    <name type="common">Eastern oyster</name>
    <dbReference type="NCBI Taxonomy" id="6565"/>
    <lineage>
        <taxon>Eukaryota</taxon>
        <taxon>Metazoa</taxon>
        <taxon>Spiralia</taxon>
        <taxon>Lophotrochozoa</taxon>
        <taxon>Mollusca</taxon>
        <taxon>Bivalvia</taxon>
        <taxon>Autobranchia</taxon>
        <taxon>Pteriomorphia</taxon>
        <taxon>Ostreida</taxon>
        <taxon>Ostreoidea</taxon>
        <taxon>Ostreidae</taxon>
        <taxon>Crassostrea</taxon>
    </lineage>
</organism>
<dbReference type="OrthoDB" id="408631at2759"/>
<feature type="domain" description="Carboxylesterase type B" evidence="4">
    <location>
        <begin position="550"/>
        <end position="1075"/>
    </location>
</feature>
<evidence type="ECO:0000259" key="4">
    <source>
        <dbReference type="Pfam" id="PF00135"/>
    </source>
</evidence>
<dbReference type="Gene3D" id="3.40.50.1820">
    <property type="entry name" value="alpha/beta hydrolase"/>
    <property type="match status" value="3"/>
</dbReference>
<dbReference type="SUPFAM" id="SSF53474">
    <property type="entry name" value="alpha/beta-Hydrolases"/>
    <property type="match status" value="3"/>
</dbReference>
<keyword evidence="2" id="KW-0732">Signal</keyword>
<evidence type="ECO:0000256" key="3">
    <source>
        <dbReference type="ARBA" id="ARBA00022801"/>
    </source>
</evidence>
<name>A0A8B8BBP3_CRAVI</name>
<dbReference type="PROSITE" id="PS00122">
    <property type="entry name" value="CARBOXYLESTERASE_B_1"/>
    <property type="match status" value="3"/>
</dbReference>
<dbReference type="FunFam" id="3.40.50.1820:FF:000127">
    <property type="entry name" value="Thyroglobulin"/>
    <property type="match status" value="2"/>
</dbReference>
<dbReference type="InterPro" id="IPR051093">
    <property type="entry name" value="Neuroligin/BSAL"/>
</dbReference>
<feature type="domain" description="Carboxylesterase type B" evidence="4">
    <location>
        <begin position="32"/>
        <end position="537"/>
    </location>
</feature>
<comment type="similarity">
    <text evidence="1">Belongs to the type-B carboxylesterase/lipase family.</text>
</comment>
<evidence type="ECO:0000313" key="5">
    <source>
        <dbReference type="Proteomes" id="UP000694844"/>
    </source>
</evidence>